<reference evidence="2" key="1">
    <citation type="journal article" date="2019" name="Sci. Rep.">
        <title>Draft genome of Tanacetum cinerariifolium, the natural source of mosquito coil.</title>
        <authorList>
            <person name="Yamashiro T."/>
            <person name="Shiraishi A."/>
            <person name="Satake H."/>
            <person name="Nakayama K."/>
        </authorList>
    </citation>
    <scope>NUCLEOTIDE SEQUENCE</scope>
</reference>
<gene>
    <name evidence="2" type="ORF">Tci_894264</name>
</gene>
<feature type="compositionally biased region" description="Polar residues" evidence="1">
    <location>
        <begin position="83"/>
        <end position="101"/>
    </location>
</feature>
<feature type="non-terminal residue" evidence="2">
    <location>
        <position position="1"/>
    </location>
</feature>
<feature type="region of interest" description="Disordered" evidence="1">
    <location>
        <begin position="79"/>
        <end position="101"/>
    </location>
</feature>
<evidence type="ECO:0000313" key="2">
    <source>
        <dbReference type="EMBL" id="GFD22295.1"/>
    </source>
</evidence>
<name>A0A699UGU1_TANCI</name>
<protein>
    <recommendedName>
        <fullName evidence="3">Integrase, catalytic region, zinc finger, CCHC-type, peptidase aspartic, catalytic</fullName>
    </recommendedName>
</protein>
<accession>A0A699UGU1</accession>
<organism evidence="2">
    <name type="scientific">Tanacetum cinerariifolium</name>
    <name type="common">Dalmatian daisy</name>
    <name type="synonym">Chrysanthemum cinerariifolium</name>
    <dbReference type="NCBI Taxonomy" id="118510"/>
    <lineage>
        <taxon>Eukaryota</taxon>
        <taxon>Viridiplantae</taxon>
        <taxon>Streptophyta</taxon>
        <taxon>Embryophyta</taxon>
        <taxon>Tracheophyta</taxon>
        <taxon>Spermatophyta</taxon>
        <taxon>Magnoliopsida</taxon>
        <taxon>eudicotyledons</taxon>
        <taxon>Gunneridae</taxon>
        <taxon>Pentapetalae</taxon>
        <taxon>asterids</taxon>
        <taxon>campanulids</taxon>
        <taxon>Asterales</taxon>
        <taxon>Asteraceae</taxon>
        <taxon>Asteroideae</taxon>
        <taxon>Anthemideae</taxon>
        <taxon>Anthemidinae</taxon>
        <taxon>Tanacetum</taxon>
    </lineage>
</organism>
<dbReference type="EMBL" id="BKCJ011336029">
    <property type="protein sequence ID" value="GFD22295.1"/>
    <property type="molecule type" value="Genomic_DNA"/>
</dbReference>
<sequence>TMASEQSSSGPALNEMILGTISSGLVQKSSPLTSYVPPLRNNWDLLFQLMFDELLNPSPSVVNQAPEVITPIAEVIPPVHADSTGSPSSTTVDQDAPSLSKSHTTIEIQSLVIPQDVRDDNLDMEVAHLVNDLLFGVLIPEVTST</sequence>
<evidence type="ECO:0000256" key="1">
    <source>
        <dbReference type="SAM" id="MobiDB-lite"/>
    </source>
</evidence>
<comment type="caution">
    <text evidence="2">The sequence shown here is derived from an EMBL/GenBank/DDBJ whole genome shotgun (WGS) entry which is preliminary data.</text>
</comment>
<evidence type="ECO:0008006" key="3">
    <source>
        <dbReference type="Google" id="ProtNLM"/>
    </source>
</evidence>
<dbReference type="AlphaFoldDB" id="A0A699UGU1"/>
<proteinExistence type="predicted"/>